<protein>
    <submittedName>
        <fullName evidence="1">Uncharacterized protein</fullName>
    </submittedName>
</protein>
<name>A0AAD6WPL3_9AGAR</name>
<gene>
    <name evidence="1" type="ORF">C8F04DRAFT_242849</name>
</gene>
<dbReference type="SUPFAM" id="SSF52047">
    <property type="entry name" value="RNI-like"/>
    <property type="match status" value="1"/>
</dbReference>
<comment type="caution">
    <text evidence="1">The sequence shown here is derived from an EMBL/GenBank/DDBJ whole genome shotgun (WGS) entry which is preliminary data.</text>
</comment>
<organism evidence="1 2">
    <name type="scientific">Mycena alexandri</name>
    <dbReference type="NCBI Taxonomy" id="1745969"/>
    <lineage>
        <taxon>Eukaryota</taxon>
        <taxon>Fungi</taxon>
        <taxon>Dikarya</taxon>
        <taxon>Basidiomycota</taxon>
        <taxon>Agaricomycotina</taxon>
        <taxon>Agaricomycetes</taxon>
        <taxon>Agaricomycetidae</taxon>
        <taxon>Agaricales</taxon>
        <taxon>Marasmiineae</taxon>
        <taxon>Mycenaceae</taxon>
        <taxon>Mycena</taxon>
    </lineage>
</organism>
<dbReference type="Gene3D" id="3.80.10.10">
    <property type="entry name" value="Ribonuclease Inhibitor"/>
    <property type="match status" value="1"/>
</dbReference>
<dbReference type="InterPro" id="IPR032675">
    <property type="entry name" value="LRR_dom_sf"/>
</dbReference>
<evidence type="ECO:0000313" key="2">
    <source>
        <dbReference type="Proteomes" id="UP001218188"/>
    </source>
</evidence>
<reference evidence="1" key="1">
    <citation type="submission" date="2023-03" db="EMBL/GenBank/DDBJ databases">
        <title>Massive genome expansion in bonnet fungi (Mycena s.s.) driven by repeated elements and novel gene families across ecological guilds.</title>
        <authorList>
            <consortium name="Lawrence Berkeley National Laboratory"/>
            <person name="Harder C.B."/>
            <person name="Miyauchi S."/>
            <person name="Viragh M."/>
            <person name="Kuo A."/>
            <person name="Thoen E."/>
            <person name="Andreopoulos B."/>
            <person name="Lu D."/>
            <person name="Skrede I."/>
            <person name="Drula E."/>
            <person name="Henrissat B."/>
            <person name="Morin E."/>
            <person name="Kohler A."/>
            <person name="Barry K."/>
            <person name="LaButti K."/>
            <person name="Morin E."/>
            <person name="Salamov A."/>
            <person name="Lipzen A."/>
            <person name="Mereny Z."/>
            <person name="Hegedus B."/>
            <person name="Baldrian P."/>
            <person name="Stursova M."/>
            <person name="Weitz H."/>
            <person name="Taylor A."/>
            <person name="Grigoriev I.V."/>
            <person name="Nagy L.G."/>
            <person name="Martin F."/>
            <person name="Kauserud H."/>
        </authorList>
    </citation>
    <scope>NUCLEOTIDE SEQUENCE</scope>
    <source>
        <strain evidence="1">CBHHK200</strain>
    </source>
</reference>
<evidence type="ECO:0000313" key="1">
    <source>
        <dbReference type="EMBL" id="KAJ7022328.1"/>
    </source>
</evidence>
<proteinExistence type="predicted"/>
<keyword evidence="2" id="KW-1185">Reference proteome</keyword>
<accession>A0AAD6WPL3</accession>
<sequence length="375" mass="41874">MKSRVNQYLLESWFPRARGQPLELDLIPLLQGYTPEHDDIIPALASSSTQWQTLRTWLPLTFPSDTIRGRVPLLRKLEIGLPGPSYSFSPWASNPPWEPISGFADAPQLREVHLSGFTLPLIRLPWAQLTILNCHGQRDSDCVEILQYTPYLETFIVYTAGSSYFKGLGDLEVDSPESTSRAGLVRLDHLYTLEFSKMQQTLTLLNSLSFPALTRLTLSGVGSSFIPTLLAFIARSGCSLHSFSISAYYPISDSQGVKWLAALPTVTEVSLDHVAWPEEDFAAFVWRMTTDSDFLPNLQTLVLDECESNVPYGAVATMLASRWHGRRPGIARLRSFQLTLPVESSRYYGPPPEPSVLYALRVLVADGCRIRVPGL</sequence>
<dbReference type="EMBL" id="JARJCM010000212">
    <property type="protein sequence ID" value="KAJ7022328.1"/>
    <property type="molecule type" value="Genomic_DNA"/>
</dbReference>
<dbReference type="AlphaFoldDB" id="A0AAD6WPL3"/>
<dbReference type="Proteomes" id="UP001218188">
    <property type="component" value="Unassembled WGS sequence"/>
</dbReference>